<evidence type="ECO:0000313" key="3">
    <source>
        <dbReference type="EMBL" id="MDV3458331.1"/>
    </source>
</evidence>
<organism evidence="3 4">
    <name type="scientific">Sphingomonas agrestis</name>
    <dbReference type="NCBI Taxonomy" id="3080540"/>
    <lineage>
        <taxon>Bacteria</taxon>
        <taxon>Pseudomonadati</taxon>
        <taxon>Pseudomonadota</taxon>
        <taxon>Alphaproteobacteria</taxon>
        <taxon>Sphingomonadales</taxon>
        <taxon>Sphingomonadaceae</taxon>
        <taxon>Sphingomonas</taxon>
    </lineage>
</organism>
<dbReference type="Pfam" id="PF03237">
    <property type="entry name" value="Terminase_6N"/>
    <property type="match status" value="1"/>
</dbReference>
<dbReference type="InterPro" id="IPR035421">
    <property type="entry name" value="Terminase_6C"/>
</dbReference>
<keyword evidence="1" id="KW-1188">Viral release from host cell</keyword>
<dbReference type="Pfam" id="PF17289">
    <property type="entry name" value="Terminase_6C"/>
    <property type="match status" value="1"/>
</dbReference>
<evidence type="ECO:0000256" key="1">
    <source>
        <dbReference type="ARBA" id="ARBA00022612"/>
    </source>
</evidence>
<dbReference type="Gene3D" id="3.30.420.240">
    <property type="match status" value="1"/>
</dbReference>
<dbReference type="InterPro" id="IPR027417">
    <property type="entry name" value="P-loop_NTPase"/>
</dbReference>
<keyword evidence="4" id="KW-1185">Reference proteome</keyword>
<protein>
    <submittedName>
        <fullName evidence="3">Terminase family protein</fullName>
    </submittedName>
</protein>
<reference evidence="3 4" key="1">
    <citation type="submission" date="2023-10" db="EMBL/GenBank/DDBJ databases">
        <title>Sphingomonas sp. HF-S4 16S ribosomal RNA gene Genome sequencing and assembly.</title>
        <authorList>
            <person name="Lee H."/>
        </authorList>
    </citation>
    <scope>NUCLEOTIDE SEQUENCE [LARGE SCALE GENOMIC DNA]</scope>
    <source>
        <strain evidence="3 4">HF-S4</strain>
    </source>
</reference>
<name>A0ABU3YA87_9SPHN</name>
<dbReference type="Gene3D" id="3.40.50.300">
    <property type="entry name" value="P-loop containing nucleotide triphosphate hydrolases"/>
    <property type="match status" value="1"/>
</dbReference>
<gene>
    <name evidence="3" type="ORF">RZN05_15140</name>
</gene>
<feature type="domain" description="Terminase large subunit gp17-like C-terminal" evidence="2">
    <location>
        <begin position="275"/>
        <end position="422"/>
    </location>
</feature>
<proteinExistence type="predicted"/>
<evidence type="ECO:0000313" key="4">
    <source>
        <dbReference type="Proteomes" id="UP001273531"/>
    </source>
</evidence>
<sequence>MRNDPATAHLSRAEQASRSPAWRAWLAGIDDTTAFRLTKAWHWWRRPDQAPPTGDWRTWLVMAGRGFGKTRMGAEWVREAAERNYQLRIALVGATEDDVRRVMIEGESGLLAIAPERTRPHWEPSKGKLTWPNGAQAEVFAASEPERLRGPQHHLAWADEIGKWRDGETTWDNLMMTLRAGRPRVVATTTPRVVPLVRRLAADPRVAKTRGATRANGTNLADSFLDAMRVYRGTRLGRQELDGELIEDVAGALWTRGLMETVRVDAAPERTRVVVGVDPPASAGGDACGIVAVALGRDGRGYVLEDATVSGVSPEGWARAVAACAARHGADRVVAEKNQGGEMVASVLRGADSGLPVKLVHASRGKSARAEPVAMLYEASKVRHVGAWPALEDELCGLQAGGGYAGPGRSPDRADALVWALTELMLVRRAEVRITVF</sequence>
<dbReference type="EMBL" id="JAWJEJ010000001">
    <property type="protein sequence ID" value="MDV3458331.1"/>
    <property type="molecule type" value="Genomic_DNA"/>
</dbReference>
<accession>A0ABU3YA87</accession>
<dbReference type="Proteomes" id="UP001273531">
    <property type="component" value="Unassembled WGS sequence"/>
</dbReference>
<comment type="caution">
    <text evidence="3">The sequence shown here is derived from an EMBL/GenBank/DDBJ whole genome shotgun (WGS) entry which is preliminary data.</text>
</comment>
<evidence type="ECO:0000259" key="2">
    <source>
        <dbReference type="Pfam" id="PF17289"/>
    </source>
</evidence>
<dbReference type="RefSeq" id="WP_317227401.1">
    <property type="nucleotide sequence ID" value="NZ_JAWJEJ010000001.1"/>
</dbReference>